<dbReference type="PROSITE" id="PS51257">
    <property type="entry name" value="PROKAR_LIPOPROTEIN"/>
    <property type="match status" value="1"/>
</dbReference>
<evidence type="ECO:0000313" key="9">
    <source>
        <dbReference type="EMBL" id="GGC89746.1"/>
    </source>
</evidence>
<evidence type="ECO:0000256" key="2">
    <source>
        <dbReference type="ARBA" id="ARBA00022525"/>
    </source>
</evidence>
<evidence type="ECO:0000256" key="1">
    <source>
        <dbReference type="ARBA" id="ARBA00022512"/>
    </source>
</evidence>
<organism evidence="9 10">
    <name type="scientific">Enterococcus wangshanyuanii</name>
    <dbReference type="NCBI Taxonomy" id="2005703"/>
    <lineage>
        <taxon>Bacteria</taxon>
        <taxon>Bacillati</taxon>
        <taxon>Bacillota</taxon>
        <taxon>Bacilli</taxon>
        <taxon>Lactobacillales</taxon>
        <taxon>Enterococcaceae</taxon>
        <taxon>Enterococcus</taxon>
    </lineage>
</organism>
<feature type="transmembrane region" description="Helical" evidence="6">
    <location>
        <begin position="85"/>
        <end position="103"/>
    </location>
</feature>
<feature type="region of interest" description="Disordered" evidence="5">
    <location>
        <begin position="28"/>
        <end position="72"/>
    </location>
</feature>
<name>A0ABQ1P6A4_9ENTE</name>
<keyword evidence="1" id="KW-0134">Cell wall</keyword>
<keyword evidence="4" id="KW-0572">Peptidoglycan-anchor</keyword>
<evidence type="ECO:0000256" key="6">
    <source>
        <dbReference type="SAM" id="Phobius"/>
    </source>
</evidence>
<reference evidence="10" key="1">
    <citation type="journal article" date="2019" name="Int. J. Syst. Evol. Microbiol.">
        <title>The Global Catalogue of Microorganisms (GCM) 10K type strain sequencing project: providing services to taxonomists for standard genome sequencing and annotation.</title>
        <authorList>
            <consortium name="The Broad Institute Genomics Platform"/>
            <consortium name="The Broad Institute Genome Sequencing Center for Infectious Disease"/>
            <person name="Wu L."/>
            <person name="Ma J."/>
        </authorList>
    </citation>
    <scope>NUCLEOTIDE SEQUENCE [LARGE SCALE GENOMIC DNA]</scope>
    <source>
        <strain evidence="10">CGMCC 1.15942</strain>
    </source>
</reference>
<keyword evidence="6" id="KW-0812">Transmembrane</keyword>
<dbReference type="Proteomes" id="UP000630615">
    <property type="component" value="Unassembled WGS sequence"/>
</dbReference>
<dbReference type="InterPro" id="IPR019931">
    <property type="entry name" value="LPXTG_anchor"/>
</dbReference>
<keyword evidence="6" id="KW-0472">Membrane</keyword>
<keyword evidence="10" id="KW-1185">Reference proteome</keyword>
<feature type="domain" description="Gram-positive cocci surface proteins LPxTG" evidence="8">
    <location>
        <begin position="69"/>
        <end position="109"/>
    </location>
</feature>
<proteinExistence type="predicted"/>
<dbReference type="NCBIfam" id="TIGR01167">
    <property type="entry name" value="LPXTG_anchor"/>
    <property type="match status" value="1"/>
</dbReference>
<feature type="chain" id="PRO_5045870741" description="Gram-positive cocci surface proteins LPxTG domain-containing protein" evidence="7">
    <location>
        <begin position="29"/>
        <end position="116"/>
    </location>
</feature>
<sequence length="116" mass="12542">MMKKLNYLVLFSIACVSLFIIRPISVQAEGEGNGGGIQTNGEIGFYEETKPTTEPTTEPTTSDSTPKITKPVGKYPSTGELVKKSLSISGAAIVIIAAIAFFWKRKKDNDEQKEGS</sequence>
<gene>
    <name evidence="9" type="ORF">GCM10011573_19240</name>
</gene>
<feature type="compositionally biased region" description="Low complexity" evidence="5">
    <location>
        <begin position="52"/>
        <end position="67"/>
    </location>
</feature>
<feature type="signal peptide" evidence="7">
    <location>
        <begin position="1"/>
        <end position="28"/>
    </location>
</feature>
<comment type="caution">
    <text evidence="9">The sequence shown here is derived from an EMBL/GenBank/DDBJ whole genome shotgun (WGS) entry which is preliminary data.</text>
</comment>
<evidence type="ECO:0000259" key="8">
    <source>
        <dbReference type="Pfam" id="PF00746"/>
    </source>
</evidence>
<evidence type="ECO:0000256" key="3">
    <source>
        <dbReference type="ARBA" id="ARBA00022729"/>
    </source>
</evidence>
<keyword evidence="6" id="KW-1133">Transmembrane helix</keyword>
<evidence type="ECO:0000256" key="4">
    <source>
        <dbReference type="ARBA" id="ARBA00023088"/>
    </source>
</evidence>
<protein>
    <recommendedName>
        <fullName evidence="8">Gram-positive cocci surface proteins LPxTG domain-containing protein</fullName>
    </recommendedName>
</protein>
<dbReference type="Pfam" id="PF00746">
    <property type="entry name" value="Gram_pos_anchor"/>
    <property type="match status" value="1"/>
</dbReference>
<dbReference type="EMBL" id="BMKI01000003">
    <property type="protein sequence ID" value="GGC89746.1"/>
    <property type="molecule type" value="Genomic_DNA"/>
</dbReference>
<evidence type="ECO:0000313" key="10">
    <source>
        <dbReference type="Proteomes" id="UP000630615"/>
    </source>
</evidence>
<keyword evidence="3 7" id="KW-0732">Signal</keyword>
<keyword evidence="2" id="KW-0964">Secreted</keyword>
<evidence type="ECO:0000256" key="7">
    <source>
        <dbReference type="SAM" id="SignalP"/>
    </source>
</evidence>
<evidence type="ECO:0000256" key="5">
    <source>
        <dbReference type="SAM" id="MobiDB-lite"/>
    </source>
</evidence>
<accession>A0ABQ1P6A4</accession>